<accession>A0A2U2N991</accession>
<name>A0A2U2N991_9BIFI</name>
<keyword evidence="2" id="KW-1185">Reference proteome</keyword>
<organism evidence="1 2">
    <name type="scientific">Bifidobacterium callitrichidarum</name>
    <dbReference type="NCBI Taxonomy" id="2052941"/>
    <lineage>
        <taxon>Bacteria</taxon>
        <taxon>Bacillati</taxon>
        <taxon>Actinomycetota</taxon>
        <taxon>Actinomycetes</taxon>
        <taxon>Bifidobacteriales</taxon>
        <taxon>Bifidobacteriaceae</taxon>
        <taxon>Bifidobacterium</taxon>
    </lineage>
</organism>
<comment type="caution">
    <text evidence="1">The sequence shown here is derived from an EMBL/GenBank/DDBJ whole genome shotgun (WGS) entry which is preliminary data.</text>
</comment>
<reference evidence="1 2" key="1">
    <citation type="journal article" date="2018" name="Int. J. Syst. Evol. Microbiol.">
        <title>Bifidobacterium callitrichidarum sp. nov. from the faeces of the emperor tamarin (Saguinus imperator).</title>
        <authorList>
            <person name="Modesto M."/>
            <person name="Michelini S."/>
            <person name="Sansosti M.C."/>
            <person name="De Filippo C."/>
            <person name="Cavalieri D."/>
            <person name="Qvirist L."/>
            <person name="Andlid T."/>
            <person name="Spiezio C."/>
            <person name="Sandri C."/>
            <person name="Pascarelli S."/>
            <person name="Sgorbati B."/>
            <person name="Mattarelli P."/>
        </authorList>
    </citation>
    <scope>NUCLEOTIDE SEQUENCE [LARGE SCALE GENOMIC DNA]</scope>
    <source>
        <strain evidence="1 2">TRI 5</strain>
    </source>
</reference>
<evidence type="ECO:0000313" key="1">
    <source>
        <dbReference type="EMBL" id="PWG65579.1"/>
    </source>
</evidence>
<dbReference type="Proteomes" id="UP000245876">
    <property type="component" value="Unassembled WGS sequence"/>
</dbReference>
<gene>
    <name evidence="1" type="ORF">DF196_06490</name>
</gene>
<sequence>MIQINDSITADNTENYKQRPEVDNTTIDWDDKNDVMNAAGCLSKTLEITLMSAIKEIANDPYDGSSRAMLLSVSSFYAAMNRLYASFAPVLSAVLVDAYPKWVEELAGAENPEQLDKLLPDLKALKAAMVKSKALDDRPVIVHLEDADRDVTVEGNRLSLMCE</sequence>
<dbReference type="AlphaFoldDB" id="A0A2U2N991"/>
<proteinExistence type="predicted"/>
<dbReference type="RefSeq" id="WP_109057048.1">
    <property type="nucleotide sequence ID" value="NZ_QFFM01000012.1"/>
</dbReference>
<protein>
    <submittedName>
        <fullName evidence="1">Uncharacterized protein</fullName>
    </submittedName>
</protein>
<evidence type="ECO:0000313" key="2">
    <source>
        <dbReference type="Proteomes" id="UP000245876"/>
    </source>
</evidence>
<dbReference type="EMBL" id="QFFM01000012">
    <property type="protein sequence ID" value="PWG65579.1"/>
    <property type="molecule type" value="Genomic_DNA"/>
</dbReference>